<dbReference type="PROSITE" id="PS51686">
    <property type="entry name" value="SAM_MT_RSMB_NOP"/>
    <property type="match status" value="1"/>
</dbReference>
<evidence type="ECO:0000256" key="4">
    <source>
        <dbReference type="ARBA" id="ARBA00022884"/>
    </source>
</evidence>
<feature type="domain" description="SAM-dependent MTase RsmB/NOP-type" evidence="6">
    <location>
        <begin position="145"/>
        <end position="451"/>
    </location>
</feature>
<comment type="similarity">
    <text evidence="5">Belongs to the class I-like SAM-binding methyltransferase superfamily. RsmB/NOP family.</text>
</comment>
<keyword evidence="4 5" id="KW-0694">RNA-binding</keyword>
<dbReference type="SUPFAM" id="SSF53335">
    <property type="entry name" value="S-adenosyl-L-methionine-dependent methyltransferases"/>
    <property type="match status" value="1"/>
</dbReference>
<dbReference type="GO" id="GO:0001510">
    <property type="term" value="P:RNA methylation"/>
    <property type="evidence" value="ECO:0007669"/>
    <property type="project" value="InterPro"/>
</dbReference>
<evidence type="ECO:0000256" key="5">
    <source>
        <dbReference type="PROSITE-ProRule" id="PRU01023"/>
    </source>
</evidence>
<dbReference type="CDD" id="cd21150">
    <property type="entry name" value="PUA_NSun6-like"/>
    <property type="match status" value="1"/>
</dbReference>
<feature type="binding site" evidence="5">
    <location>
        <position position="270"/>
    </location>
    <ligand>
        <name>S-adenosyl-L-methionine</name>
        <dbReference type="ChEBI" id="CHEBI:59789"/>
    </ligand>
</feature>
<sequence length="453" mass="49381">MSSLPPLVLTPEVNNHLKCSLLQSWQLSSPQEDGSAKYDKLVRKLGTPPLFTTLRTNPMAGRTHKDLLDVVKAEIAKNYNEKGWQEPCIYYHSVVKNLIVVDGRGPDLDLQKHDKQVVVDLACGMAVLRGADVFAQGIMGCPLGMSEEDAVSVYCDVNHTCLKGATKFQEGSMVFVGNGTARVSREKLFCSKESVSGVGISMTQPLFEAPCLTDLCSDLIFPQNLPSVVVGQTLDPKQGETILDMCASPGGKTVHIASLMAEKGRLVALDKSQAKIDKIKKNAENWNLNFIETYPFDARRSCTDSADLCGGPPYPPGMFDRILLDGPCSALGQRPSSNNQMSLKSLKSYPCLQRQLFQQAVKLLRPGGTLVYSTCTITMEENEELVLWALQTFSCLSLATMEPHLGNKGRACAGLSGEDRDKLQLFLPGCDDQISPGTDTIGFFIAKFLKSSS</sequence>
<gene>
    <name evidence="7" type="ORF">KP79_PYT19062</name>
</gene>
<dbReference type="STRING" id="6573.A0A210PIT3"/>
<keyword evidence="3 5" id="KW-0949">S-adenosyl-L-methionine</keyword>
<feature type="binding site" evidence="5">
    <location>
        <position position="325"/>
    </location>
    <ligand>
        <name>S-adenosyl-L-methionine</name>
        <dbReference type="ChEBI" id="CHEBI:59789"/>
    </ligand>
</feature>
<reference evidence="7 8" key="1">
    <citation type="journal article" date="2017" name="Nat. Ecol. Evol.">
        <title>Scallop genome provides insights into evolution of bilaterian karyotype and development.</title>
        <authorList>
            <person name="Wang S."/>
            <person name="Zhang J."/>
            <person name="Jiao W."/>
            <person name="Li J."/>
            <person name="Xun X."/>
            <person name="Sun Y."/>
            <person name="Guo X."/>
            <person name="Huan P."/>
            <person name="Dong B."/>
            <person name="Zhang L."/>
            <person name="Hu X."/>
            <person name="Sun X."/>
            <person name="Wang J."/>
            <person name="Zhao C."/>
            <person name="Wang Y."/>
            <person name="Wang D."/>
            <person name="Huang X."/>
            <person name="Wang R."/>
            <person name="Lv J."/>
            <person name="Li Y."/>
            <person name="Zhang Z."/>
            <person name="Liu B."/>
            <person name="Lu W."/>
            <person name="Hui Y."/>
            <person name="Liang J."/>
            <person name="Zhou Z."/>
            <person name="Hou R."/>
            <person name="Li X."/>
            <person name="Liu Y."/>
            <person name="Li H."/>
            <person name="Ning X."/>
            <person name="Lin Y."/>
            <person name="Zhao L."/>
            <person name="Xing Q."/>
            <person name="Dou J."/>
            <person name="Li Y."/>
            <person name="Mao J."/>
            <person name="Guo H."/>
            <person name="Dou H."/>
            <person name="Li T."/>
            <person name="Mu C."/>
            <person name="Jiang W."/>
            <person name="Fu Q."/>
            <person name="Fu X."/>
            <person name="Miao Y."/>
            <person name="Liu J."/>
            <person name="Yu Q."/>
            <person name="Li R."/>
            <person name="Liao H."/>
            <person name="Li X."/>
            <person name="Kong Y."/>
            <person name="Jiang Z."/>
            <person name="Chourrout D."/>
            <person name="Li R."/>
            <person name="Bao Z."/>
        </authorList>
    </citation>
    <scope>NUCLEOTIDE SEQUENCE [LARGE SCALE GENOMIC DNA]</scope>
    <source>
        <strain evidence="7 8">PY_sf001</strain>
    </source>
</reference>
<dbReference type="Pfam" id="PF01189">
    <property type="entry name" value="Methyltr_RsmB-F"/>
    <property type="match status" value="1"/>
</dbReference>
<dbReference type="PRINTS" id="PR02008">
    <property type="entry name" value="RCMTFAMILY"/>
</dbReference>
<evidence type="ECO:0000256" key="3">
    <source>
        <dbReference type="ARBA" id="ARBA00022691"/>
    </source>
</evidence>
<comment type="caution">
    <text evidence="5">Lacks conserved residue(s) required for the propagation of feature annotation.</text>
</comment>
<feature type="binding site" evidence="5">
    <location>
        <position position="297"/>
    </location>
    <ligand>
        <name>S-adenosyl-L-methionine</name>
        <dbReference type="ChEBI" id="CHEBI:59789"/>
    </ligand>
</feature>
<keyword evidence="8" id="KW-1185">Reference proteome</keyword>
<keyword evidence="2 5" id="KW-0808">Transferase</keyword>
<dbReference type="Gene3D" id="3.40.50.150">
    <property type="entry name" value="Vaccinia Virus protein VP39"/>
    <property type="match status" value="1"/>
</dbReference>
<dbReference type="PANTHER" id="PTHR22807:SF34">
    <property type="entry name" value="TRNA (CYTOSINE(72)-C(5))-METHYLTRANSFERASE NSUN6"/>
    <property type="match status" value="1"/>
</dbReference>
<evidence type="ECO:0000313" key="7">
    <source>
        <dbReference type="EMBL" id="OWF36336.1"/>
    </source>
</evidence>
<dbReference type="InterPro" id="IPR001678">
    <property type="entry name" value="MeTrfase_RsmB-F_NOP2_dom"/>
</dbReference>
<dbReference type="GO" id="GO:0003723">
    <property type="term" value="F:RNA binding"/>
    <property type="evidence" value="ECO:0007669"/>
    <property type="project" value="UniProtKB-UniRule"/>
</dbReference>
<dbReference type="PROSITE" id="PS50890">
    <property type="entry name" value="PUA"/>
    <property type="match status" value="1"/>
</dbReference>
<dbReference type="SUPFAM" id="SSF88697">
    <property type="entry name" value="PUA domain-like"/>
    <property type="match status" value="1"/>
</dbReference>
<dbReference type="AlphaFoldDB" id="A0A210PIT3"/>
<comment type="caution">
    <text evidence="7">The sequence shown here is derived from an EMBL/GenBank/DDBJ whole genome shotgun (WGS) entry which is preliminary data.</text>
</comment>
<dbReference type="InterPro" id="IPR049560">
    <property type="entry name" value="MeTrfase_RsmB-F_NOP2_cat"/>
</dbReference>
<dbReference type="Proteomes" id="UP000242188">
    <property type="component" value="Unassembled WGS sequence"/>
</dbReference>
<accession>A0A210PIT3</accession>
<name>A0A210PIT3_MIZYE</name>
<dbReference type="InterPro" id="IPR036974">
    <property type="entry name" value="PUA_sf"/>
</dbReference>
<dbReference type="GO" id="GO:0008173">
    <property type="term" value="F:RNA methyltransferase activity"/>
    <property type="evidence" value="ECO:0007669"/>
    <property type="project" value="InterPro"/>
</dbReference>
<dbReference type="CDD" id="cd02440">
    <property type="entry name" value="AdoMet_MTases"/>
    <property type="match status" value="1"/>
</dbReference>
<keyword evidence="1 5" id="KW-0489">Methyltransferase</keyword>
<dbReference type="PANTHER" id="PTHR22807">
    <property type="entry name" value="NOP2 YEAST -RELATED NOL1/NOP2/FMU SUN DOMAIN-CONTAINING"/>
    <property type="match status" value="1"/>
</dbReference>
<evidence type="ECO:0000313" key="8">
    <source>
        <dbReference type="Proteomes" id="UP000242188"/>
    </source>
</evidence>
<dbReference type="InterPro" id="IPR029063">
    <property type="entry name" value="SAM-dependent_MTases_sf"/>
</dbReference>
<dbReference type="EMBL" id="NEDP02076637">
    <property type="protein sequence ID" value="OWF36336.1"/>
    <property type="molecule type" value="Genomic_DNA"/>
</dbReference>
<evidence type="ECO:0000259" key="6">
    <source>
        <dbReference type="PROSITE" id="PS51686"/>
    </source>
</evidence>
<organism evidence="7 8">
    <name type="scientific">Mizuhopecten yessoensis</name>
    <name type="common">Japanese scallop</name>
    <name type="synonym">Patinopecten yessoensis</name>
    <dbReference type="NCBI Taxonomy" id="6573"/>
    <lineage>
        <taxon>Eukaryota</taxon>
        <taxon>Metazoa</taxon>
        <taxon>Spiralia</taxon>
        <taxon>Lophotrochozoa</taxon>
        <taxon>Mollusca</taxon>
        <taxon>Bivalvia</taxon>
        <taxon>Autobranchia</taxon>
        <taxon>Pteriomorphia</taxon>
        <taxon>Pectinida</taxon>
        <taxon>Pectinoidea</taxon>
        <taxon>Pectinidae</taxon>
        <taxon>Mizuhopecten</taxon>
    </lineage>
</organism>
<dbReference type="OrthoDB" id="260824at2759"/>
<protein>
    <submittedName>
        <fullName evidence="7">Methyltransferase NSUN6</fullName>
    </submittedName>
</protein>
<evidence type="ECO:0000256" key="1">
    <source>
        <dbReference type="ARBA" id="ARBA00022603"/>
    </source>
</evidence>
<proteinExistence type="inferred from homology"/>
<dbReference type="Gene3D" id="2.30.130.10">
    <property type="entry name" value="PUA domain"/>
    <property type="match status" value="1"/>
</dbReference>
<evidence type="ECO:0000256" key="2">
    <source>
        <dbReference type="ARBA" id="ARBA00022679"/>
    </source>
</evidence>
<dbReference type="InterPro" id="IPR015947">
    <property type="entry name" value="PUA-like_sf"/>
</dbReference>
<dbReference type="InterPro" id="IPR023267">
    <property type="entry name" value="RCMT"/>
</dbReference>
<feature type="active site" description="Nucleophile" evidence="5">
    <location>
        <position position="375"/>
    </location>
</feature>